<evidence type="ECO:0000313" key="2">
    <source>
        <dbReference type="EMBL" id="PNG23811.1"/>
    </source>
</evidence>
<keyword evidence="3" id="KW-1185">Reference proteome</keyword>
<reference evidence="2 3" key="1">
    <citation type="submission" date="2018-01" db="EMBL/GenBank/DDBJ databases">
        <title>Draft genome sequence of Streptomyces sp. 13K301.</title>
        <authorList>
            <person name="Sahin N."/>
            <person name="Saygin H."/>
            <person name="Ay H."/>
        </authorList>
    </citation>
    <scope>NUCLEOTIDE SEQUENCE [LARGE SCALE GENOMIC DNA]</scope>
    <source>
        <strain evidence="2 3">13K301</strain>
    </source>
</reference>
<dbReference type="AlphaFoldDB" id="A0A2N8TXS4"/>
<feature type="non-terminal residue" evidence="2">
    <location>
        <position position="76"/>
    </location>
</feature>
<feature type="compositionally biased region" description="Low complexity" evidence="1">
    <location>
        <begin position="21"/>
        <end position="32"/>
    </location>
</feature>
<evidence type="ECO:0000313" key="3">
    <source>
        <dbReference type="Proteomes" id="UP000235943"/>
    </source>
</evidence>
<sequence length="76" mass="7397">MSVFRPSTPGTARKSEGAPGGPAVTGVGPLGALPSQRYSASAPYTAATARSAATALVHMLMEQGVFGPAALAASPA</sequence>
<name>A0A2N8TXS4_9ACTN</name>
<organism evidence="2 3">
    <name type="scientific">Streptomyces cahuitamycinicus</name>
    <dbReference type="NCBI Taxonomy" id="2070367"/>
    <lineage>
        <taxon>Bacteria</taxon>
        <taxon>Bacillati</taxon>
        <taxon>Actinomycetota</taxon>
        <taxon>Actinomycetes</taxon>
        <taxon>Kitasatosporales</taxon>
        <taxon>Streptomycetaceae</taxon>
        <taxon>Streptomyces</taxon>
    </lineage>
</organism>
<dbReference type="Proteomes" id="UP000235943">
    <property type="component" value="Unassembled WGS sequence"/>
</dbReference>
<gene>
    <name evidence="2" type="ORF">C1J00_01635</name>
</gene>
<dbReference type="EMBL" id="POUC01000006">
    <property type="protein sequence ID" value="PNG23811.1"/>
    <property type="molecule type" value="Genomic_DNA"/>
</dbReference>
<feature type="region of interest" description="Disordered" evidence="1">
    <location>
        <begin position="1"/>
        <end position="32"/>
    </location>
</feature>
<protein>
    <submittedName>
        <fullName evidence="2">Uncharacterized protein</fullName>
    </submittedName>
</protein>
<accession>A0A2N8TXS4</accession>
<proteinExistence type="predicted"/>
<evidence type="ECO:0000256" key="1">
    <source>
        <dbReference type="SAM" id="MobiDB-lite"/>
    </source>
</evidence>
<comment type="caution">
    <text evidence="2">The sequence shown here is derived from an EMBL/GenBank/DDBJ whole genome shotgun (WGS) entry which is preliminary data.</text>
</comment>